<comment type="similarity">
    <text evidence="1">Belongs to the bacterial reverse transcriptase family.</text>
</comment>
<dbReference type="eggNOG" id="COG3344">
    <property type="taxonomic scope" value="Bacteria"/>
</dbReference>
<dbReference type="AlphaFoldDB" id="V8QKV7"/>
<dbReference type="InterPro" id="IPR000477">
    <property type="entry name" value="RT_dom"/>
</dbReference>
<protein>
    <submittedName>
        <fullName evidence="3">Reverse transcriptase</fullName>
    </submittedName>
</protein>
<evidence type="ECO:0000256" key="1">
    <source>
        <dbReference type="ARBA" id="ARBA00034120"/>
    </source>
</evidence>
<keyword evidence="3" id="KW-0548">Nucleotidyltransferase</keyword>
<dbReference type="Proteomes" id="UP000018733">
    <property type="component" value="Unassembled WGS sequence"/>
</dbReference>
<name>V8QKV7_9BURK</name>
<evidence type="ECO:0000313" key="4">
    <source>
        <dbReference type="Proteomes" id="UP000018733"/>
    </source>
</evidence>
<keyword evidence="3" id="KW-0695">RNA-directed DNA polymerase</keyword>
<dbReference type="PATRIC" id="fig|1424334.3.peg.3875"/>
<organism evidence="3 4">
    <name type="scientific">Advenella kashmirensis W13003</name>
    <dbReference type="NCBI Taxonomy" id="1424334"/>
    <lineage>
        <taxon>Bacteria</taxon>
        <taxon>Pseudomonadati</taxon>
        <taxon>Pseudomonadota</taxon>
        <taxon>Betaproteobacteria</taxon>
        <taxon>Burkholderiales</taxon>
        <taxon>Alcaligenaceae</taxon>
    </lineage>
</organism>
<dbReference type="HOGENOM" id="CLU_036994_1_0_4"/>
<evidence type="ECO:0000313" key="3">
    <source>
        <dbReference type="EMBL" id="ETF00571.1"/>
    </source>
</evidence>
<feature type="domain" description="Reverse transcriptase" evidence="2">
    <location>
        <begin position="45"/>
        <end position="280"/>
    </location>
</feature>
<dbReference type="STRING" id="1424334.W822_19290"/>
<comment type="caution">
    <text evidence="3">The sequence shown here is derived from an EMBL/GenBank/DDBJ whole genome shotgun (WGS) entry which is preliminary data.</text>
</comment>
<keyword evidence="3" id="KW-0808">Transferase</keyword>
<dbReference type="EMBL" id="AYXT01000013">
    <property type="protein sequence ID" value="ETF00571.1"/>
    <property type="molecule type" value="Genomic_DNA"/>
</dbReference>
<dbReference type="CDD" id="cd01646">
    <property type="entry name" value="RT_Bac_retron_I"/>
    <property type="match status" value="1"/>
</dbReference>
<keyword evidence="4" id="KW-1185">Reference proteome</keyword>
<dbReference type="InterPro" id="IPR051083">
    <property type="entry name" value="GrpII_Intron_Splice-Mob/Def"/>
</dbReference>
<dbReference type="PROSITE" id="PS50878">
    <property type="entry name" value="RT_POL"/>
    <property type="match status" value="1"/>
</dbReference>
<reference evidence="3 4" key="1">
    <citation type="journal article" date="2014" name="Genome Announc.">
        <title>Draft Genome Sequence of Advenella kashmirensis Strain W13003, a Polycyclic Aromatic Hydrocarbon-Degrading Bacterium.</title>
        <authorList>
            <person name="Wang X."/>
            <person name="Jin D."/>
            <person name="Zhou L."/>
            <person name="Wu L."/>
            <person name="An W."/>
            <person name="Zhao L."/>
        </authorList>
    </citation>
    <scope>NUCLEOTIDE SEQUENCE [LARGE SCALE GENOMIC DNA]</scope>
    <source>
        <strain evidence="3 4">W13003</strain>
    </source>
</reference>
<dbReference type="PANTHER" id="PTHR34047">
    <property type="entry name" value="NUCLEAR INTRON MATURASE 1, MITOCHONDRIAL-RELATED"/>
    <property type="match status" value="1"/>
</dbReference>
<dbReference type="Pfam" id="PF00078">
    <property type="entry name" value="RVT_1"/>
    <property type="match status" value="1"/>
</dbReference>
<dbReference type="PANTHER" id="PTHR34047:SF8">
    <property type="entry name" value="PROTEIN YKFC"/>
    <property type="match status" value="1"/>
</dbReference>
<gene>
    <name evidence="3" type="ORF">W822_19290</name>
</gene>
<dbReference type="RefSeq" id="WP_024006787.1">
    <property type="nucleotide sequence ID" value="NZ_KI650982.1"/>
</dbReference>
<dbReference type="GO" id="GO:0003964">
    <property type="term" value="F:RNA-directed DNA polymerase activity"/>
    <property type="evidence" value="ECO:0007669"/>
    <property type="project" value="UniProtKB-KW"/>
</dbReference>
<evidence type="ECO:0000259" key="2">
    <source>
        <dbReference type="PROSITE" id="PS50878"/>
    </source>
</evidence>
<dbReference type="OrthoDB" id="9793236at2"/>
<sequence>MTLKLSEEALNWALKHAINYSDTDIFPKAFEFSAIADGWADVKTTLQETDILKWTVRAYRRCLVPKNSFGFRISTQLDPLDFIVFTALVWEVGGRLERQRIPAIENIVHAYRFSPADDGRMYSTEYSYRSFQASTQELCERVKPEFVVVADIADFFPRIYGHRVDNALESALGVGHMHAKALKNLISHWAVTYSYGIPVGSAASRLIAELTIGDVDQVLLSEGIQYVRYSDDFRIFSKSKGEAYQALTLLARTLYDNHGLTLQQNKTKILPVEHFRYIYLRENEKKEIETLSEQFYELLREIGIEDTYDSIEFDTLTAEHQQRLLDLNLVSILTEQVAQDEPDLSLLKFLLRRLGQVGSTEPIDIIFDNLDAFVPVVRETVEYLLRLESLSDERKRLLGYKLLSSCKDPTSTASSLEYTRMYLLHPFAEDGGWNSADQYVRAYNESPDEFGSRELLLAMGRSSQHYWIRSRKQYLNTLSPWLRRAYIYAASCLPTDEYKHWIRGIQAQLDPIERAVAEWARKNPINTSQ</sequence>
<accession>V8QKV7</accession>
<proteinExistence type="inferred from homology"/>